<dbReference type="SMART" id="SM00213">
    <property type="entry name" value="UBQ"/>
    <property type="match status" value="1"/>
</dbReference>
<comment type="subcellular location">
    <subcellularLocation>
        <location evidence="2">Cytoplasm</location>
    </subcellularLocation>
    <subcellularLocation>
        <location evidence="1">Nucleus</location>
    </subcellularLocation>
</comment>
<keyword evidence="11" id="KW-1185">Reference proteome</keyword>
<accession>A0AAD5GZI2</accession>
<keyword evidence="7" id="KW-0175">Coiled coil</keyword>
<evidence type="ECO:0000259" key="9">
    <source>
        <dbReference type="PROSITE" id="PS50053"/>
    </source>
</evidence>
<dbReference type="Pfam" id="PF00240">
    <property type="entry name" value="ubiquitin"/>
    <property type="match status" value="1"/>
</dbReference>
<dbReference type="PANTHER" id="PTHR10666">
    <property type="entry name" value="UBIQUITIN"/>
    <property type="match status" value="1"/>
</dbReference>
<protein>
    <recommendedName>
        <fullName evidence="9">Ubiquitin-like domain-containing protein</fullName>
    </recommendedName>
</protein>
<dbReference type="InterPro" id="IPR019956">
    <property type="entry name" value="Ubiquitin_dom"/>
</dbReference>
<dbReference type="PRINTS" id="PR00348">
    <property type="entry name" value="UBIQUITIN"/>
</dbReference>
<dbReference type="GO" id="GO:0005634">
    <property type="term" value="C:nucleus"/>
    <property type="evidence" value="ECO:0007669"/>
    <property type="project" value="UniProtKB-SubCell"/>
</dbReference>
<evidence type="ECO:0000256" key="8">
    <source>
        <dbReference type="SAM" id="MobiDB-lite"/>
    </source>
</evidence>
<comment type="caution">
    <text evidence="10">The sequence shown here is derived from an EMBL/GenBank/DDBJ whole genome shotgun (WGS) entry which is preliminary data.</text>
</comment>
<dbReference type="InterPro" id="IPR019954">
    <property type="entry name" value="Ubiquitin_CS"/>
</dbReference>
<evidence type="ECO:0000256" key="3">
    <source>
        <dbReference type="ARBA" id="ARBA00008430"/>
    </source>
</evidence>
<keyword evidence="5" id="KW-1017">Isopeptide bond</keyword>
<feature type="compositionally biased region" description="Low complexity" evidence="8">
    <location>
        <begin position="204"/>
        <end position="241"/>
    </location>
</feature>
<dbReference type="PROSITE" id="PS50053">
    <property type="entry name" value="UBIQUITIN_2"/>
    <property type="match status" value="1"/>
</dbReference>
<reference evidence="10" key="1">
    <citation type="submission" date="2020-11" db="EMBL/GenBank/DDBJ databases">
        <title>Chlorella ohadii genome sequencing and assembly.</title>
        <authorList>
            <person name="Murik O."/>
            <person name="Treves H."/>
            <person name="Kedem I."/>
            <person name="Shotland Y."/>
            <person name="Kaplan A."/>
        </authorList>
    </citation>
    <scope>NUCLEOTIDE SEQUENCE</scope>
    <source>
        <strain evidence="10">1</strain>
    </source>
</reference>
<dbReference type="CDD" id="cd01803">
    <property type="entry name" value="Ubl_ubiquitin"/>
    <property type="match status" value="1"/>
</dbReference>
<evidence type="ECO:0000313" key="10">
    <source>
        <dbReference type="EMBL" id="KAI7838446.1"/>
    </source>
</evidence>
<feature type="coiled-coil region" evidence="7">
    <location>
        <begin position="109"/>
        <end position="157"/>
    </location>
</feature>
<dbReference type="GO" id="GO:0005737">
    <property type="term" value="C:cytoplasm"/>
    <property type="evidence" value="ECO:0007669"/>
    <property type="project" value="UniProtKB-SubCell"/>
</dbReference>
<evidence type="ECO:0000256" key="6">
    <source>
        <dbReference type="ARBA" id="ARBA00023242"/>
    </source>
</evidence>
<sequence>MQIFVKTLTGKTITLEVESSDTIENVKAKIQDKEGIPPDQQRLIFAGKQLEDGRTLADYNIQKESTLHLVLRLRGGKGGFGSLLRGAGKQKLTDNFDACRDLQGRRVRHKTAQQKLAEWQAEAKERELEKVAMKHLKEAARKQRQEEREQVDIHEVRHLLSMLYPKPCSITPFSLLFPPSLPPGGHPRGGSGGSDKSTSEDFAAEPAAAAAAAAAPAQPEPEQQPQAEEQQQQAQPAAAEQEPIDLADYESAGALEAAGLDRLKAELQRRGLKAGGTLAQRAQRLFLLKHTPIEQLDRKHLAPAPKA</sequence>
<name>A0AAD5GZI2_9CHLO</name>
<dbReference type="Gene3D" id="3.10.20.90">
    <property type="entry name" value="Phosphatidylinositol 3-kinase Catalytic Subunit, Chain A, domain 1"/>
    <property type="match status" value="1"/>
</dbReference>
<dbReference type="AlphaFoldDB" id="A0AAD5GZI2"/>
<dbReference type="Pfam" id="PF13297">
    <property type="entry name" value="SDE2_2C"/>
    <property type="match status" value="1"/>
</dbReference>
<evidence type="ECO:0000256" key="1">
    <source>
        <dbReference type="ARBA" id="ARBA00004123"/>
    </source>
</evidence>
<dbReference type="Proteomes" id="UP001205105">
    <property type="component" value="Unassembled WGS sequence"/>
</dbReference>
<feature type="domain" description="Ubiquitin-like" evidence="9">
    <location>
        <begin position="1"/>
        <end position="76"/>
    </location>
</feature>
<comment type="similarity">
    <text evidence="3">Belongs to the ubiquitin family.</text>
</comment>
<dbReference type="InterPro" id="IPR053822">
    <property type="entry name" value="SDE2-like_dom"/>
</dbReference>
<dbReference type="GO" id="GO:0003729">
    <property type="term" value="F:mRNA binding"/>
    <property type="evidence" value="ECO:0007669"/>
    <property type="project" value="UniProtKB-ARBA"/>
</dbReference>
<dbReference type="FunFam" id="3.10.20.90:FF:000016">
    <property type="entry name" value="Polyubiquitin 3"/>
    <property type="match status" value="1"/>
</dbReference>
<dbReference type="InterPro" id="IPR050158">
    <property type="entry name" value="Ubiquitin_ubiquitin-like"/>
</dbReference>
<organism evidence="10 11">
    <name type="scientific">Chlorella ohadii</name>
    <dbReference type="NCBI Taxonomy" id="2649997"/>
    <lineage>
        <taxon>Eukaryota</taxon>
        <taxon>Viridiplantae</taxon>
        <taxon>Chlorophyta</taxon>
        <taxon>core chlorophytes</taxon>
        <taxon>Trebouxiophyceae</taxon>
        <taxon>Chlorellales</taxon>
        <taxon>Chlorellaceae</taxon>
        <taxon>Chlorella clade</taxon>
        <taxon>Chlorella</taxon>
    </lineage>
</organism>
<evidence type="ECO:0000256" key="4">
    <source>
        <dbReference type="ARBA" id="ARBA00022490"/>
    </source>
</evidence>
<evidence type="ECO:0000256" key="5">
    <source>
        <dbReference type="ARBA" id="ARBA00022499"/>
    </source>
</evidence>
<dbReference type="InterPro" id="IPR029071">
    <property type="entry name" value="Ubiquitin-like_domsf"/>
</dbReference>
<gene>
    <name evidence="10" type="ORF">COHA_007709</name>
</gene>
<feature type="region of interest" description="Disordered" evidence="8">
    <location>
        <begin position="181"/>
        <end position="250"/>
    </location>
</feature>
<dbReference type="InterPro" id="IPR025086">
    <property type="entry name" value="SDE2/SF3A3_SAP"/>
</dbReference>
<evidence type="ECO:0000256" key="7">
    <source>
        <dbReference type="SAM" id="Coils"/>
    </source>
</evidence>
<dbReference type="SUPFAM" id="SSF54236">
    <property type="entry name" value="Ubiquitin-like"/>
    <property type="match status" value="1"/>
</dbReference>
<proteinExistence type="inferred from homology"/>
<keyword evidence="6" id="KW-0539">Nucleus</keyword>
<dbReference type="PROSITE" id="PS00299">
    <property type="entry name" value="UBIQUITIN_1"/>
    <property type="match status" value="1"/>
</dbReference>
<keyword evidence="4" id="KW-0963">Cytoplasm</keyword>
<dbReference type="Pfam" id="PF22782">
    <property type="entry name" value="SDE2"/>
    <property type="match status" value="1"/>
</dbReference>
<evidence type="ECO:0000256" key="2">
    <source>
        <dbReference type="ARBA" id="ARBA00004496"/>
    </source>
</evidence>
<evidence type="ECO:0000313" key="11">
    <source>
        <dbReference type="Proteomes" id="UP001205105"/>
    </source>
</evidence>
<dbReference type="EMBL" id="JADXDR010000125">
    <property type="protein sequence ID" value="KAI7838446.1"/>
    <property type="molecule type" value="Genomic_DNA"/>
</dbReference>
<dbReference type="InterPro" id="IPR000626">
    <property type="entry name" value="Ubiquitin-like_dom"/>
</dbReference>